<keyword evidence="8" id="KW-0234">DNA repair</keyword>
<evidence type="ECO:0000256" key="3">
    <source>
        <dbReference type="ARBA" id="ARBA00022723"/>
    </source>
</evidence>
<dbReference type="Pfam" id="PF10576">
    <property type="entry name" value="EndIII_4Fe-2S"/>
    <property type="match status" value="1"/>
</dbReference>
<dbReference type="PANTHER" id="PTHR42944:SF1">
    <property type="entry name" value="ADENINE DNA GLYCOSYLASE"/>
    <property type="match status" value="1"/>
</dbReference>
<evidence type="ECO:0000256" key="9">
    <source>
        <dbReference type="ARBA" id="ARBA00023295"/>
    </source>
</evidence>
<keyword evidence="4" id="KW-0227">DNA damage</keyword>
<dbReference type="SMART" id="SM00478">
    <property type="entry name" value="ENDO3c"/>
    <property type="match status" value="1"/>
</dbReference>
<dbReference type="Gene3D" id="1.10.340.30">
    <property type="entry name" value="Hypothetical protein, domain 2"/>
    <property type="match status" value="1"/>
</dbReference>
<dbReference type="InterPro" id="IPR003265">
    <property type="entry name" value="HhH-GPD_domain"/>
</dbReference>
<sequence>MTATSATPEADLAALRSALAGWYAARGRHGLPWRRTRDPYAVLVSEVMLQQTQVERVLPYYAGWLQRWPTFAALAAAAPADVITAWRGLGYNRRALALRAAAREVVDVHGGEFPWEPAALRKLPGVGPYTAAALRCFVRDESVPVLDTNIARVVARVAAGAALPRELPPKQLEAAAAALLPAQGARDHNLALMDLGALVCTARSPACGACPLAAGCRWQREGQPPPRAAAKPAPPRFEATSRFARGRIIDRLRSGPAAEDELRAMLPAGHRPRLAGYLAALERDGLAVPIGGGAWALPPG</sequence>
<dbReference type="EMBL" id="CP115149">
    <property type="protein sequence ID" value="WBL35494.1"/>
    <property type="molecule type" value="Genomic_DNA"/>
</dbReference>
<evidence type="ECO:0000256" key="1">
    <source>
        <dbReference type="ARBA" id="ARBA00001966"/>
    </source>
</evidence>
<name>A0ABY7M639_9CHLR</name>
<dbReference type="SUPFAM" id="SSF48150">
    <property type="entry name" value="DNA-glycosylase"/>
    <property type="match status" value="1"/>
</dbReference>
<dbReference type="Proteomes" id="UP001212803">
    <property type="component" value="Chromosome"/>
</dbReference>
<keyword evidence="3" id="KW-0479">Metal-binding</keyword>
<evidence type="ECO:0000256" key="5">
    <source>
        <dbReference type="ARBA" id="ARBA00022801"/>
    </source>
</evidence>
<dbReference type="InterPro" id="IPR023170">
    <property type="entry name" value="HhH_base_excis_C"/>
</dbReference>
<dbReference type="Gene3D" id="1.10.1670.10">
    <property type="entry name" value="Helix-hairpin-Helix base-excision DNA repair enzymes (C-terminal)"/>
    <property type="match status" value="1"/>
</dbReference>
<organism evidence="11 12">
    <name type="scientific">Tepidiforma flava</name>
    <dbReference type="NCBI Taxonomy" id="3004094"/>
    <lineage>
        <taxon>Bacteria</taxon>
        <taxon>Bacillati</taxon>
        <taxon>Chloroflexota</taxon>
        <taxon>Tepidiformia</taxon>
        <taxon>Tepidiformales</taxon>
        <taxon>Tepidiformaceae</taxon>
        <taxon>Tepidiforma</taxon>
    </lineage>
</organism>
<keyword evidence="6" id="KW-0408">Iron</keyword>
<evidence type="ECO:0000259" key="10">
    <source>
        <dbReference type="SMART" id="SM00478"/>
    </source>
</evidence>
<dbReference type="PROSITE" id="PS00764">
    <property type="entry name" value="ENDONUCLEASE_III_1"/>
    <property type="match status" value="1"/>
</dbReference>
<protein>
    <submittedName>
        <fullName evidence="11">A/G-specific adenine glycosylase</fullName>
    </submittedName>
</protein>
<dbReference type="InterPro" id="IPR044298">
    <property type="entry name" value="MIG/MutY"/>
</dbReference>
<comment type="cofactor">
    <cofactor evidence="1">
        <name>[4Fe-4S] cluster</name>
        <dbReference type="ChEBI" id="CHEBI:49883"/>
    </cofactor>
</comment>
<reference evidence="11 12" key="1">
    <citation type="journal article" date="2023" name="ISME J.">
        <title>Thermophilic Dehalococcoidia with unusual traits shed light on an unexpected past.</title>
        <authorList>
            <person name="Palmer M."/>
            <person name="Covington J.K."/>
            <person name="Zhou E.M."/>
            <person name="Thomas S.C."/>
            <person name="Habib N."/>
            <person name="Seymour C.O."/>
            <person name="Lai D."/>
            <person name="Johnston J."/>
            <person name="Hashimi A."/>
            <person name="Jiao J.Y."/>
            <person name="Muok A.R."/>
            <person name="Liu L."/>
            <person name="Xian W.D."/>
            <person name="Zhi X.Y."/>
            <person name="Li M.M."/>
            <person name="Silva L.P."/>
            <person name="Bowen B.P."/>
            <person name="Louie K."/>
            <person name="Briegel A."/>
            <person name="Pett-Ridge J."/>
            <person name="Weber P.K."/>
            <person name="Tocheva E.I."/>
            <person name="Woyke T."/>
            <person name="Northen T.R."/>
            <person name="Mayali X."/>
            <person name="Li W.J."/>
            <person name="Hedlund B.P."/>
        </authorList>
    </citation>
    <scope>NUCLEOTIDE SEQUENCE [LARGE SCALE GENOMIC DNA]</scope>
    <source>
        <strain evidence="11 12">YIM 72310</strain>
    </source>
</reference>
<dbReference type="CDD" id="cd00056">
    <property type="entry name" value="ENDO3c"/>
    <property type="match status" value="1"/>
</dbReference>
<evidence type="ECO:0000313" key="11">
    <source>
        <dbReference type="EMBL" id="WBL35494.1"/>
    </source>
</evidence>
<dbReference type="InterPro" id="IPR004035">
    <property type="entry name" value="Endouclease-III_FeS-bd_BS"/>
</dbReference>
<evidence type="ECO:0000256" key="4">
    <source>
        <dbReference type="ARBA" id="ARBA00022763"/>
    </source>
</evidence>
<evidence type="ECO:0000313" key="12">
    <source>
        <dbReference type="Proteomes" id="UP001212803"/>
    </source>
</evidence>
<evidence type="ECO:0000256" key="7">
    <source>
        <dbReference type="ARBA" id="ARBA00023014"/>
    </source>
</evidence>
<dbReference type="Pfam" id="PF00730">
    <property type="entry name" value="HhH-GPD"/>
    <property type="match status" value="1"/>
</dbReference>
<dbReference type="SMART" id="SM00525">
    <property type="entry name" value="FES"/>
    <property type="match status" value="1"/>
</dbReference>
<feature type="domain" description="HhH-GPD" evidence="10">
    <location>
        <begin position="48"/>
        <end position="198"/>
    </location>
</feature>
<dbReference type="PANTHER" id="PTHR42944">
    <property type="entry name" value="ADENINE DNA GLYCOSYLASE"/>
    <property type="match status" value="1"/>
</dbReference>
<proteinExistence type="inferred from homology"/>
<keyword evidence="9" id="KW-0326">Glycosidase</keyword>
<dbReference type="InterPro" id="IPR011257">
    <property type="entry name" value="DNA_glycosylase"/>
</dbReference>
<dbReference type="InterPro" id="IPR003651">
    <property type="entry name" value="Endonuclease3_FeS-loop_motif"/>
</dbReference>
<accession>A0ABY7M639</accession>
<evidence type="ECO:0000256" key="2">
    <source>
        <dbReference type="ARBA" id="ARBA00008343"/>
    </source>
</evidence>
<keyword evidence="5" id="KW-0378">Hydrolase</keyword>
<comment type="similarity">
    <text evidence="2">Belongs to the Nth/MutY family.</text>
</comment>
<dbReference type="RefSeq" id="WP_270056020.1">
    <property type="nucleotide sequence ID" value="NZ_CP115149.1"/>
</dbReference>
<keyword evidence="12" id="KW-1185">Reference proteome</keyword>
<keyword evidence="7" id="KW-0411">Iron-sulfur</keyword>
<evidence type="ECO:0000256" key="8">
    <source>
        <dbReference type="ARBA" id="ARBA00023204"/>
    </source>
</evidence>
<gene>
    <name evidence="11" type="ORF">O0235_12010</name>
</gene>
<evidence type="ECO:0000256" key="6">
    <source>
        <dbReference type="ARBA" id="ARBA00023004"/>
    </source>
</evidence>